<dbReference type="AlphaFoldDB" id="A0AAD2GZA0"/>
<gene>
    <name evidence="4" type="ORF">MYCIT1_LOCUS7998</name>
</gene>
<dbReference type="Pfam" id="PF05368">
    <property type="entry name" value="NmrA"/>
    <property type="match status" value="1"/>
</dbReference>
<dbReference type="InterPro" id="IPR036291">
    <property type="entry name" value="NAD(P)-bd_dom_sf"/>
</dbReference>
<dbReference type="PANTHER" id="PTHR42748:SF7">
    <property type="entry name" value="NMRA LIKE REDOX SENSOR 1-RELATED"/>
    <property type="match status" value="1"/>
</dbReference>
<accession>A0AAD2GZA0</accession>
<reference evidence="4" key="1">
    <citation type="submission" date="2023-11" db="EMBL/GenBank/DDBJ databases">
        <authorList>
            <person name="De Vega J J."/>
            <person name="De Vega J J."/>
        </authorList>
    </citation>
    <scope>NUCLEOTIDE SEQUENCE</scope>
</reference>
<comment type="similarity">
    <text evidence="1">Belongs to the NmrA-type oxidoreductase family.</text>
</comment>
<feature type="domain" description="NmrA-like" evidence="3">
    <location>
        <begin position="3"/>
        <end position="247"/>
    </location>
</feature>
<evidence type="ECO:0000256" key="1">
    <source>
        <dbReference type="ARBA" id="ARBA00006328"/>
    </source>
</evidence>
<proteinExistence type="inferred from homology"/>
<evidence type="ECO:0000313" key="5">
    <source>
        <dbReference type="Proteomes" id="UP001295794"/>
    </source>
</evidence>
<dbReference type="PANTHER" id="PTHR42748">
    <property type="entry name" value="NITROGEN METABOLITE REPRESSION PROTEIN NMRA FAMILY MEMBER"/>
    <property type="match status" value="1"/>
</dbReference>
<protein>
    <recommendedName>
        <fullName evidence="3">NmrA-like domain-containing protein</fullName>
    </recommendedName>
</protein>
<name>A0AAD2GZA0_9AGAR</name>
<dbReference type="Gene3D" id="3.90.25.10">
    <property type="entry name" value="UDP-galactose 4-epimerase, domain 1"/>
    <property type="match status" value="1"/>
</dbReference>
<organism evidence="4 5">
    <name type="scientific">Mycena citricolor</name>
    <dbReference type="NCBI Taxonomy" id="2018698"/>
    <lineage>
        <taxon>Eukaryota</taxon>
        <taxon>Fungi</taxon>
        <taxon>Dikarya</taxon>
        <taxon>Basidiomycota</taxon>
        <taxon>Agaricomycotina</taxon>
        <taxon>Agaricomycetes</taxon>
        <taxon>Agaricomycetidae</taxon>
        <taxon>Agaricales</taxon>
        <taxon>Marasmiineae</taxon>
        <taxon>Mycenaceae</taxon>
        <taxon>Mycena</taxon>
    </lineage>
</organism>
<keyword evidence="2" id="KW-0521">NADP</keyword>
<dbReference type="EMBL" id="CAVNYO010000109">
    <property type="protein sequence ID" value="CAK5266301.1"/>
    <property type="molecule type" value="Genomic_DNA"/>
</dbReference>
<evidence type="ECO:0000256" key="2">
    <source>
        <dbReference type="ARBA" id="ARBA00022857"/>
    </source>
</evidence>
<comment type="caution">
    <text evidence="4">The sequence shown here is derived from an EMBL/GenBank/DDBJ whole genome shotgun (WGS) entry which is preliminary data.</text>
</comment>
<evidence type="ECO:0000259" key="3">
    <source>
        <dbReference type="Pfam" id="PF05368"/>
    </source>
</evidence>
<dbReference type="InterPro" id="IPR008030">
    <property type="entry name" value="NmrA-like"/>
</dbReference>
<sequence length="331" mass="35836">MPKKLVLVTGATGKQGQALIRALSSDPEFHVWALTRAPTSPTVTQLKTASPHVTVVHGNLDTANSIRKIFDDAKASEFGGVWGVFVVLAFPGLGANADGEERQGKTLADLSAEYQVSCFVFSSVERGGEYNDDNAVLDRRAKVMIERHIKQLGNLKSLPWTILRPGFFMENYDGTIGSIAVGVMKKGLKPDTTNQLVAVEDIGRVAAAVFKNPSEYRSKILVVSGEAATISQQLESYKKATRKNLPSVAGFFAKALISLNSDTKGLIADIERVHAARIEGLCPEVAEQTALAKKAYPDMQTFEIWARSRAGVSKSQKANWNQLSVTKLAGM</sequence>
<keyword evidence="5" id="KW-1185">Reference proteome</keyword>
<dbReference type="GO" id="GO:0005634">
    <property type="term" value="C:nucleus"/>
    <property type="evidence" value="ECO:0007669"/>
    <property type="project" value="TreeGrafter"/>
</dbReference>
<dbReference type="Proteomes" id="UP001295794">
    <property type="component" value="Unassembled WGS sequence"/>
</dbReference>
<dbReference type="Gene3D" id="3.40.50.720">
    <property type="entry name" value="NAD(P)-binding Rossmann-like Domain"/>
    <property type="match status" value="1"/>
</dbReference>
<dbReference type="SUPFAM" id="SSF51735">
    <property type="entry name" value="NAD(P)-binding Rossmann-fold domains"/>
    <property type="match status" value="1"/>
</dbReference>
<dbReference type="InterPro" id="IPR051164">
    <property type="entry name" value="NmrA-like_oxidored"/>
</dbReference>
<evidence type="ECO:0000313" key="4">
    <source>
        <dbReference type="EMBL" id="CAK5266301.1"/>
    </source>
</evidence>